<feature type="transmembrane region" description="Helical" evidence="1">
    <location>
        <begin position="378"/>
        <end position="396"/>
    </location>
</feature>
<name>A0ABU1BHT3_PSEHA</name>
<feature type="transmembrane region" description="Helical" evidence="1">
    <location>
        <begin position="349"/>
        <end position="366"/>
    </location>
</feature>
<comment type="caution">
    <text evidence="2">The sequence shown here is derived from an EMBL/GenBank/DDBJ whole genome shotgun (WGS) entry which is preliminary data.</text>
</comment>
<dbReference type="NCBIfam" id="TIGR04370">
    <property type="entry name" value="glyco_rpt_poly"/>
    <property type="match status" value="1"/>
</dbReference>
<feature type="transmembrane region" description="Helical" evidence="1">
    <location>
        <begin position="83"/>
        <end position="100"/>
    </location>
</feature>
<protein>
    <submittedName>
        <fullName evidence="2">Oligosaccharide repeat unit polymerase</fullName>
    </submittedName>
</protein>
<keyword evidence="1" id="KW-0472">Membrane</keyword>
<feature type="transmembrane region" description="Helical" evidence="1">
    <location>
        <begin position="124"/>
        <end position="142"/>
    </location>
</feature>
<evidence type="ECO:0000313" key="3">
    <source>
        <dbReference type="Proteomes" id="UP001226574"/>
    </source>
</evidence>
<organism evidence="2 3">
    <name type="scientific">Pseudoalteromonas haloplanktis</name>
    <name type="common">Alteromonas haloplanktis</name>
    <dbReference type="NCBI Taxonomy" id="228"/>
    <lineage>
        <taxon>Bacteria</taxon>
        <taxon>Pseudomonadati</taxon>
        <taxon>Pseudomonadota</taxon>
        <taxon>Gammaproteobacteria</taxon>
        <taxon>Alteromonadales</taxon>
        <taxon>Pseudoalteromonadaceae</taxon>
        <taxon>Pseudoalteromonas</taxon>
    </lineage>
</organism>
<dbReference type="Proteomes" id="UP001226574">
    <property type="component" value="Unassembled WGS sequence"/>
</dbReference>
<keyword evidence="1" id="KW-1133">Transmembrane helix</keyword>
<evidence type="ECO:0000256" key="1">
    <source>
        <dbReference type="SAM" id="Phobius"/>
    </source>
</evidence>
<feature type="transmembrane region" description="Helical" evidence="1">
    <location>
        <begin position="162"/>
        <end position="179"/>
    </location>
</feature>
<accession>A0ABU1BHT3</accession>
<gene>
    <name evidence="2" type="ORF">RC083_20995</name>
</gene>
<evidence type="ECO:0000313" key="2">
    <source>
        <dbReference type="EMBL" id="MDQ9094043.1"/>
    </source>
</evidence>
<feature type="transmembrane region" description="Helical" evidence="1">
    <location>
        <begin position="186"/>
        <end position="203"/>
    </location>
</feature>
<keyword evidence="1" id="KW-0812">Transmembrane</keyword>
<feature type="transmembrane region" description="Helical" evidence="1">
    <location>
        <begin position="26"/>
        <end position="45"/>
    </location>
</feature>
<dbReference type="EMBL" id="JAVIFY010000028">
    <property type="protein sequence ID" value="MDQ9094043.1"/>
    <property type="molecule type" value="Genomic_DNA"/>
</dbReference>
<feature type="transmembrane region" description="Helical" evidence="1">
    <location>
        <begin position="52"/>
        <end position="68"/>
    </location>
</feature>
<proteinExistence type="predicted"/>
<reference evidence="2 3" key="1">
    <citation type="submission" date="2023-08" db="EMBL/GenBank/DDBJ databases">
        <title>Pseudoalteromonas haloplanktis LL1 genome.</title>
        <authorList>
            <person name="Wu S."/>
        </authorList>
    </citation>
    <scope>NUCLEOTIDE SEQUENCE [LARGE SCALE GENOMIC DNA]</scope>
    <source>
        <strain evidence="2 3">LL1</strain>
    </source>
</reference>
<feature type="transmembrane region" description="Helical" evidence="1">
    <location>
        <begin position="402"/>
        <end position="421"/>
    </location>
</feature>
<dbReference type="RefSeq" id="WP_309039810.1">
    <property type="nucleotide sequence ID" value="NZ_JAVIFY010000028.1"/>
</dbReference>
<sequence length="428" mass="49342">MHIFISFLLSMMITLLVVLTDTMEALVWVVDIFLIIFIIAKFYLYPRIKVDFFNIVYIGFLFLIYVDINSPPQQFEASIELEAAKLIVLSFFILLSTLLIRQEIHNTGETDCFIPYKVTLGQKCFLFFLWGLYLVGMSPAAIEGLLFGRHSTTLSGSWTEQYYTYLVAISYVLPGYFALIYKKKLISLKTLLSLTVPIFIIEISTGTRFVFLFSFFIFSTFIFDFENLKKRNVLLIFLMFLSVSVLMKDVRSGGIANDEYEQALIEKILHSEGLLFYFSGLVKYYKSHEHSYLPIQSSFVTYFYIPRSVWPDKPQLVGSWILDTGVFNQNFSNRHSGSVTFLGPFYSDFGYVSLFLVFWLGVLLSKVEKVYFINVRKYNLVAIVAASTVPTLFFGLRSFNTSMLTFAVICFLTIIYALLGFDSKKLVR</sequence>
<keyword evidence="3" id="KW-1185">Reference proteome</keyword>